<dbReference type="STRING" id="670386.D3BAA6"/>
<keyword evidence="3" id="KW-0687">Ribonucleoprotein</keyword>
<dbReference type="GO" id="GO:0003735">
    <property type="term" value="F:structural constituent of ribosome"/>
    <property type="evidence" value="ECO:0007669"/>
    <property type="project" value="InterPro"/>
</dbReference>
<evidence type="ECO:0000313" key="6">
    <source>
        <dbReference type="EMBL" id="EFA81493.1"/>
    </source>
</evidence>
<dbReference type="Proteomes" id="UP000001396">
    <property type="component" value="Unassembled WGS sequence"/>
</dbReference>
<name>D3BAA6_HETP5</name>
<dbReference type="Gene3D" id="1.20.5.710">
    <property type="entry name" value="Single helix bin"/>
    <property type="match status" value="1"/>
</dbReference>
<dbReference type="InterPro" id="IPR014719">
    <property type="entry name" value="Ribosomal_bL12_C/ClpS-like"/>
</dbReference>
<comment type="similarity">
    <text evidence="1">Belongs to the bacterial ribosomal protein bL12 family.</text>
</comment>
<evidence type="ECO:0000259" key="4">
    <source>
        <dbReference type="Pfam" id="PF00542"/>
    </source>
</evidence>
<feature type="domain" description="Large ribosomal subunit protein bL12 oligomerization" evidence="5">
    <location>
        <begin position="49"/>
        <end position="101"/>
    </location>
</feature>
<dbReference type="PANTHER" id="PTHR45987:SF4">
    <property type="entry name" value="LARGE RIBOSOMAL SUBUNIT PROTEIN BL12M"/>
    <property type="match status" value="1"/>
</dbReference>
<evidence type="ECO:0000256" key="1">
    <source>
        <dbReference type="ARBA" id="ARBA00007197"/>
    </source>
</evidence>
<dbReference type="GO" id="GO:0003729">
    <property type="term" value="F:mRNA binding"/>
    <property type="evidence" value="ECO:0007669"/>
    <property type="project" value="TreeGrafter"/>
</dbReference>
<keyword evidence="7" id="KW-1185">Reference proteome</keyword>
<dbReference type="Pfam" id="PF16320">
    <property type="entry name" value="Ribosomal_L12_N"/>
    <property type="match status" value="1"/>
</dbReference>
<dbReference type="GO" id="GO:0006412">
    <property type="term" value="P:translation"/>
    <property type="evidence" value="ECO:0007669"/>
    <property type="project" value="InterPro"/>
</dbReference>
<evidence type="ECO:0008006" key="8">
    <source>
        <dbReference type="Google" id="ProtNLM"/>
    </source>
</evidence>
<dbReference type="PANTHER" id="PTHR45987">
    <property type="entry name" value="39S RIBOSOMAL PROTEIN L12"/>
    <property type="match status" value="1"/>
</dbReference>
<evidence type="ECO:0000313" key="7">
    <source>
        <dbReference type="Proteomes" id="UP000001396"/>
    </source>
</evidence>
<dbReference type="InterPro" id="IPR036235">
    <property type="entry name" value="Ribosomal_bL12_oligo_N_sf"/>
</dbReference>
<evidence type="ECO:0000256" key="3">
    <source>
        <dbReference type="ARBA" id="ARBA00023274"/>
    </source>
</evidence>
<dbReference type="InParanoid" id="D3BAA6"/>
<protein>
    <recommendedName>
        <fullName evidence="8">Ribosomal protein L12</fullName>
    </recommendedName>
</protein>
<organism evidence="6 7">
    <name type="scientific">Heterostelium pallidum (strain ATCC 26659 / Pp 5 / PN500)</name>
    <name type="common">Cellular slime mold</name>
    <name type="synonym">Polysphondylium pallidum</name>
    <dbReference type="NCBI Taxonomy" id="670386"/>
    <lineage>
        <taxon>Eukaryota</taxon>
        <taxon>Amoebozoa</taxon>
        <taxon>Evosea</taxon>
        <taxon>Eumycetozoa</taxon>
        <taxon>Dictyostelia</taxon>
        <taxon>Acytosteliales</taxon>
        <taxon>Acytosteliaceae</taxon>
        <taxon>Heterostelium</taxon>
    </lineage>
</organism>
<sequence>MKYLTNYTYFYSITNNRCMINSQRCINGASSMIGNRYFSTDKNVSKQVEDIVGQIEKLSLLEVIELTSLLQTRLGIPDIDIGSLGGGAAPAGAAAPAAAAAAPPKSEYQVRLTKVPEGAKYKIIKELREIKPSLSLMETKGLVEKLPSVIADKVSKEEADKIIAKIKAAGAESEAA</sequence>
<comment type="caution">
    <text evidence="6">The sequence shown here is derived from an EMBL/GenBank/DDBJ whole genome shotgun (WGS) entry which is preliminary data.</text>
</comment>
<proteinExistence type="inferred from homology"/>
<dbReference type="GeneID" id="31360966"/>
<dbReference type="FunCoup" id="D3BAA6">
    <property type="interactions" value="245"/>
</dbReference>
<dbReference type="RefSeq" id="XP_020433611.1">
    <property type="nucleotide sequence ID" value="XM_020576362.1"/>
</dbReference>
<dbReference type="OMA" id="LEDKWGV"/>
<evidence type="ECO:0000259" key="5">
    <source>
        <dbReference type="Pfam" id="PF16320"/>
    </source>
</evidence>
<dbReference type="AlphaFoldDB" id="D3BAA6"/>
<dbReference type="InterPro" id="IPR000206">
    <property type="entry name" value="Ribosomal_bL12"/>
</dbReference>
<keyword evidence="2" id="KW-0689">Ribosomal protein</keyword>
<evidence type="ECO:0000256" key="2">
    <source>
        <dbReference type="ARBA" id="ARBA00022980"/>
    </source>
</evidence>
<dbReference type="InterPro" id="IPR013823">
    <property type="entry name" value="Ribosomal_bL12_C"/>
</dbReference>
<dbReference type="EMBL" id="ADBJ01000025">
    <property type="protein sequence ID" value="EFA81493.1"/>
    <property type="molecule type" value="Genomic_DNA"/>
</dbReference>
<dbReference type="SUPFAM" id="SSF48300">
    <property type="entry name" value="Ribosomal protein L7/12, oligomerisation (N-terminal) domain"/>
    <property type="match status" value="1"/>
</dbReference>
<dbReference type="InterPro" id="IPR008932">
    <property type="entry name" value="Ribosomal_bL12_oligo"/>
</dbReference>
<dbReference type="Pfam" id="PF00542">
    <property type="entry name" value="Ribosomal_L12"/>
    <property type="match status" value="1"/>
</dbReference>
<accession>D3BAA6</accession>
<feature type="domain" description="Large ribosomal subunit protein bL12 C-terminal" evidence="4">
    <location>
        <begin position="109"/>
        <end position="173"/>
    </location>
</feature>
<dbReference type="SUPFAM" id="SSF54736">
    <property type="entry name" value="ClpS-like"/>
    <property type="match status" value="1"/>
</dbReference>
<reference evidence="6 7" key="1">
    <citation type="journal article" date="2011" name="Genome Res.">
        <title>Phylogeny-wide analysis of social amoeba genomes highlights ancient origins for complex intercellular communication.</title>
        <authorList>
            <person name="Heidel A.J."/>
            <person name="Lawal H.M."/>
            <person name="Felder M."/>
            <person name="Schilde C."/>
            <person name="Helps N.R."/>
            <person name="Tunggal B."/>
            <person name="Rivero F."/>
            <person name="John U."/>
            <person name="Schleicher M."/>
            <person name="Eichinger L."/>
            <person name="Platzer M."/>
            <person name="Noegel A.A."/>
            <person name="Schaap P."/>
            <person name="Gloeckner G."/>
        </authorList>
    </citation>
    <scope>NUCLEOTIDE SEQUENCE [LARGE SCALE GENOMIC DNA]</scope>
    <source>
        <strain evidence="7">ATCC 26659 / Pp 5 / PN500</strain>
    </source>
</reference>
<dbReference type="Gene3D" id="3.30.1390.10">
    <property type="match status" value="1"/>
</dbReference>
<gene>
    <name evidence="6" type="ORF">PPL_05481</name>
</gene>
<dbReference type="GO" id="GO:0005762">
    <property type="term" value="C:mitochondrial large ribosomal subunit"/>
    <property type="evidence" value="ECO:0007669"/>
    <property type="project" value="TreeGrafter"/>
</dbReference>